<keyword evidence="1" id="KW-0812">Transmembrane</keyword>
<dbReference type="AlphaFoldDB" id="A0A7E4W4F5"/>
<proteinExistence type="predicted"/>
<keyword evidence="2" id="KW-1185">Reference proteome</keyword>
<feature type="transmembrane region" description="Helical" evidence="1">
    <location>
        <begin position="12"/>
        <end position="31"/>
    </location>
</feature>
<dbReference type="WBParaSite" id="Pan_g74.t1">
    <property type="protein sequence ID" value="Pan_g74.t1"/>
    <property type="gene ID" value="Pan_g74"/>
</dbReference>
<evidence type="ECO:0000256" key="1">
    <source>
        <dbReference type="SAM" id="Phobius"/>
    </source>
</evidence>
<evidence type="ECO:0000313" key="3">
    <source>
        <dbReference type="WBParaSite" id="Pan_g74.t1"/>
    </source>
</evidence>
<organism evidence="2 3">
    <name type="scientific">Panagrellus redivivus</name>
    <name type="common">Microworm</name>
    <dbReference type="NCBI Taxonomy" id="6233"/>
    <lineage>
        <taxon>Eukaryota</taxon>
        <taxon>Metazoa</taxon>
        <taxon>Ecdysozoa</taxon>
        <taxon>Nematoda</taxon>
        <taxon>Chromadorea</taxon>
        <taxon>Rhabditida</taxon>
        <taxon>Tylenchina</taxon>
        <taxon>Panagrolaimomorpha</taxon>
        <taxon>Panagrolaimoidea</taxon>
        <taxon>Panagrolaimidae</taxon>
        <taxon>Panagrellus</taxon>
    </lineage>
</organism>
<reference evidence="3" key="2">
    <citation type="submission" date="2020-10" db="UniProtKB">
        <authorList>
            <consortium name="WormBaseParasite"/>
        </authorList>
    </citation>
    <scope>IDENTIFICATION</scope>
</reference>
<name>A0A7E4W4F5_PANRE</name>
<sequence>MVAFVFNDFPRFFLALIDMFIISAPISNYVVDSRLLRAFRVKPLVDGSGFAQILTVTSQKRSVFSVDIQTSAQVKHFHVHPALICDSTNDCTCNTMMNHDNTEKVSVFRTVLNKCVNLIFSYTSTIDYRYNTGQLNTPG</sequence>
<dbReference type="Proteomes" id="UP000492821">
    <property type="component" value="Unassembled WGS sequence"/>
</dbReference>
<keyword evidence="1" id="KW-0472">Membrane</keyword>
<protein>
    <submittedName>
        <fullName evidence="3">Secreted protein</fullName>
    </submittedName>
</protein>
<keyword evidence="1" id="KW-1133">Transmembrane helix</keyword>
<evidence type="ECO:0000313" key="2">
    <source>
        <dbReference type="Proteomes" id="UP000492821"/>
    </source>
</evidence>
<reference evidence="2" key="1">
    <citation type="journal article" date="2013" name="Genetics">
        <title>The draft genome and transcriptome of Panagrellus redivivus are shaped by the harsh demands of a free-living lifestyle.</title>
        <authorList>
            <person name="Srinivasan J."/>
            <person name="Dillman A.R."/>
            <person name="Macchietto M.G."/>
            <person name="Heikkinen L."/>
            <person name="Lakso M."/>
            <person name="Fracchia K.M."/>
            <person name="Antoshechkin I."/>
            <person name="Mortazavi A."/>
            <person name="Wong G."/>
            <person name="Sternberg P.W."/>
        </authorList>
    </citation>
    <scope>NUCLEOTIDE SEQUENCE [LARGE SCALE GENOMIC DNA]</scope>
    <source>
        <strain evidence="2">MT8872</strain>
    </source>
</reference>
<accession>A0A7E4W4F5</accession>